<keyword evidence="2 8" id="KW-0812">Transmembrane</keyword>
<dbReference type="GO" id="GO:0072594">
    <property type="term" value="P:establishment of protein localization to organelle"/>
    <property type="evidence" value="ECO:0007669"/>
    <property type="project" value="TreeGrafter"/>
</dbReference>
<dbReference type="OrthoDB" id="6248302at2759"/>
<keyword evidence="7" id="KW-0325">Glycoprotein</keyword>
<evidence type="ECO:0000256" key="7">
    <source>
        <dbReference type="ARBA" id="ARBA00023180"/>
    </source>
</evidence>
<dbReference type="EMBL" id="JAACXV010000039">
    <property type="protein sequence ID" value="KAF7285987.1"/>
    <property type="molecule type" value="Genomic_DNA"/>
</dbReference>
<protein>
    <recommendedName>
        <fullName evidence="9">Lysosome-associated membrane glycoprotein 2-like luminal domain-containing protein</fullName>
    </recommendedName>
</protein>
<feature type="domain" description="Lysosome-associated membrane glycoprotein 2-like luminal" evidence="9">
    <location>
        <begin position="72"/>
        <end position="191"/>
    </location>
</feature>
<organism evidence="10 11">
    <name type="scientific">Rhynchophorus ferrugineus</name>
    <name type="common">Red palm weevil</name>
    <name type="synonym">Curculio ferrugineus</name>
    <dbReference type="NCBI Taxonomy" id="354439"/>
    <lineage>
        <taxon>Eukaryota</taxon>
        <taxon>Metazoa</taxon>
        <taxon>Ecdysozoa</taxon>
        <taxon>Arthropoda</taxon>
        <taxon>Hexapoda</taxon>
        <taxon>Insecta</taxon>
        <taxon>Pterygota</taxon>
        <taxon>Neoptera</taxon>
        <taxon>Endopterygota</taxon>
        <taxon>Coleoptera</taxon>
        <taxon>Polyphaga</taxon>
        <taxon>Cucujiformia</taxon>
        <taxon>Curculionidae</taxon>
        <taxon>Dryophthorinae</taxon>
        <taxon>Rhynchophorus</taxon>
    </lineage>
</organism>
<dbReference type="GO" id="GO:0005886">
    <property type="term" value="C:plasma membrane"/>
    <property type="evidence" value="ECO:0007669"/>
    <property type="project" value="TreeGrafter"/>
</dbReference>
<dbReference type="PANTHER" id="PTHR11506:SF40">
    <property type="entry name" value="LYSOSOME-ASSOCIATED MEMBRANE GLYCOPROTEIN 5"/>
    <property type="match status" value="1"/>
</dbReference>
<accession>A0A834J290</accession>
<evidence type="ECO:0000256" key="5">
    <source>
        <dbReference type="ARBA" id="ARBA00022989"/>
    </source>
</evidence>
<dbReference type="Gene3D" id="2.40.160.110">
    <property type="match status" value="1"/>
</dbReference>
<dbReference type="GO" id="GO:0031902">
    <property type="term" value="C:late endosome membrane"/>
    <property type="evidence" value="ECO:0007669"/>
    <property type="project" value="TreeGrafter"/>
</dbReference>
<evidence type="ECO:0000256" key="3">
    <source>
        <dbReference type="ARBA" id="ARBA00022729"/>
    </source>
</evidence>
<dbReference type="Pfam" id="PF01299">
    <property type="entry name" value="Lamp2-like_luminal"/>
    <property type="match status" value="1"/>
</dbReference>
<dbReference type="InterPro" id="IPR048528">
    <property type="entry name" value="Lamp2-like_luminal"/>
</dbReference>
<gene>
    <name evidence="10" type="ORF">GWI33_008291</name>
</gene>
<comment type="subcellular location">
    <subcellularLocation>
        <location evidence="1">Endosome membrane</location>
        <topology evidence="1">Single-pass type I membrane protein</topology>
    </subcellularLocation>
</comment>
<keyword evidence="4" id="KW-0967">Endosome</keyword>
<evidence type="ECO:0000256" key="1">
    <source>
        <dbReference type="ARBA" id="ARBA00004530"/>
    </source>
</evidence>
<dbReference type="GO" id="GO:0005765">
    <property type="term" value="C:lysosomal membrane"/>
    <property type="evidence" value="ECO:0007669"/>
    <property type="project" value="TreeGrafter"/>
</dbReference>
<keyword evidence="6 8" id="KW-0472">Membrane</keyword>
<comment type="caution">
    <text evidence="10">The sequence shown here is derived from an EMBL/GenBank/DDBJ whole genome shotgun (WGS) entry which is preliminary data.</text>
</comment>
<proteinExistence type="predicted"/>
<dbReference type="PANTHER" id="PTHR11506">
    <property type="entry name" value="LYSOSOME-ASSOCIATED MEMBRANE GLYCOPROTEIN"/>
    <property type="match status" value="1"/>
</dbReference>
<dbReference type="Proteomes" id="UP000625711">
    <property type="component" value="Unassembled WGS sequence"/>
</dbReference>
<sequence length="282" mass="31330">MARVWSSTRVSLDIFVVCVLFFSFTESISFNHKGTSRPRLKPTAEPIGGSLSTTVKPAKDNSGVAIYRFINRKTDTTCILLKTDGVVEVKFKLHGLDEQADSFIPENAVVTGNCAKEDTVKMTLGWGGYGLDLTFDKTPGGDHWYLSNVELTVSIDVPQFHGIKTRDNTIKLYSSKMLIPTPVGKSYLCNEVDIPLETDEADHPPKDVRGTLLLRLLQVQAFMYRSENFSTPFECKSQRSFRSETAPIAVGSTLAIAALATVTGYGVFRYFKVKNVQYNTME</sequence>
<evidence type="ECO:0000256" key="8">
    <source>
        <dbReference type="SAM" id="Phobius"/>
    </source>
</evidence>
<feature type="transmembrane region" description="Helical" evidence="8">
    <location>
        <begin position="246"/>
        <end position="268"/>
    </location>
</feature>
<keyword evidence="3" id="KW-0732">Signal</keyword>
<evidence type="ECO:0000256" key="2">
    <source>
        <dbReference type="ARBA" id="ARBA00022692"/>
    </source>
</evidence>
<name>A0A834J290_RHYFE</name>
<dbReference type="AlphaFoldDB" id="A0A834J290"/>
<evidence type="ECO:0000256" key="6">
    <source>
        <dbReference type="ARBA" id="ARBA00023136"/>
    </source>
</evidence>
<evidence type="ECO:0000313" key="11">
    <source>
        <dbReference type="Proteomes" id="UP000625711"/>
    </source>
</evidence>
<evidence type="ECO:0000313" key="10">
    <source>
        <dbReference type="EMBL" id="KAF7285987.1"/>
    </source>
</evidence>
<reference evidence="10" key="1">
    <citation type="submission" date="2020-08" db="EMBL/GenBank/DDBJ databases">
        <title>Genome sequencing and assembly of the red palm weevil Rhynchophorus ferrugineus.</title>
        <authorList>
            <person name="Dias G.B."/>
            <person name="Bergman C.M."/>
            <person name="Manee M."/>
        </authorList>
    </citation>
    <scope>NUCLEOTIDE SEQUENCE</scope>
    <source>
        <strain evidence="10">AA-2017</strain>
        <tissue evidence="10">Whole larva</tissue>
    </source>
</reference>
<keyword evidence="11" id="KW-1185">Reference proteome</keyword>
<dbReference type="InterPro" id="IPR002000">
    <property type="entry name" value="Lysosome-assoc_membr_glycop"/>
</dbReference>
<keyword evidence="5 8" id="KW-1133">Transmembrane helix</keyword>
<evidence type="ECO:0000259" key="9">
    <source>
        <dbReference type="Pfam" id="PF01299"/>
    </source>
</evidence>
<evidence type="ECO:0000256" key="4">
    <source>
        <dbReference type="ARBA" id="ARBA00022753"/>
    </source>
</evidence>